<evidence type="ECO:0000256" key="1">
    <source>
        <dbReference type="SAM" id="MobiDB-lite"/>
    </source>
</evidence>
<dbReference type="EMBL" id="CP159872">
    <property type="protein sequence ID" value="XCM80293.1"/>
    <property type="molecule type" value="Genomic_DNA"/>
</dbReference>
<accession>A0AAU8JVE7</accession>
<name>A0AAU8JVE7_9ACTN</name>
<evidence type="ECO:0000313" key="2">
    <source>
        <dbReference type="EMBL" id="XCM80293.1"/>
    </source>
</evidence>
<feature type="compositionally biased region" description="Low complexity" evidence="1">
    <location>
        <begin position="11"/>
        <end position="26"/>
    </location>
</feature>
<reference evidence="2" key="1">
    <citation type="submission" date="2024-06" db="EMBL/GenBank/DDBJ databases">
        <title>The genome sequences of Kitasatospora sp. strain HUAS MG31.</title>
        <authorList>
            <person name="Mo P."/>
        </authorList>
    </citation>
    <scope>NUCLEOTIDE SEQUENCE</scope>
    <source>
        <strain evidence="2">HUAS MG31</strain>
    </source>
</reference>
<dbReference type="AlphaFoldDB" id="A0AAU8JVE7"/>
<protein>
    <submittedName>
        <fullName evidence="2">Uncharacterized protein</fullName>
    </submittedName>
</protein>
<gene>
    <name evidence="2" type="ORF">ABWK59_15860</name>
</gene>
<dbReference type="RefSeq" id="WP_354641232.1">
    <property type="nucleotide sequence ID" value="NZ_CP159872.1"/>
</dbReference>
<proteinExistence type="predicted"/>
<organism evidence="2">
    <name type="scientific">Kitasatospora camelliae</name>
    <dbReference type="NCBI Taxonomy" id="3156397"/>
    <lineage>
        <taxon>Bacteria</taxon>
        <taxon>Bacillati</taxon>
        <taxon>Actinomycetota</taxon>
        <taxon>Actinomycetes</taxon>
        <taxon>Kitasatosporales</taxon>
        <taxon>Streptomycetaceae</taxon>
        <taxon>Kitasatospora</taxon>
    </lineage>
</organism>
<dbReference type="KEGG" id="kcm:ABWK59_15860"/>
<sequence>MPMKADRSPFAAGSPDGDFDAGGADARSVASSLPEVAETGGTAPAEVVRLVSGVPPAPLSRVMP</sequence>
<feature type="region of interest" description="Disordered" evidence="1">
    <location>
        <begin position="1"/>
        <end position="44"/>
    </location>
</feature>